<name>A0ABR4IZW8_9EURO</name>
<feature type="transmembrane region" description="Helical" evidence="1">
    <location>
        <begin position="120"/>
        <end position="138"/>
    </location>
</feature>
<accession>A0ABR4IZW8</accession>
<reference evidence="2 3" key="1">
    <citation type="submission" date="2024-07" db="EMBL/GenBank/DDBJ databases">
        <title>Section-level genome sequencing and comparative genomics of Aspergillus sections Usti and Cavernicolus.</title>
        <authorList>
            <consortium name="Lawrence Berkeley National Laboratory"/>
            <person name="Nybo J.L."/>
            <person name="Vesth T.C."/>
            <person name="Theobald S."/>
            <person name="Frisvad J.C."/>
            <person name="Larsen T.O."/>
            <person name="Kjaerboelling I."/>
            <person name="Rothschild-Mancinelli K."/>
            <person name="Lyhne E.K."/>
            <person name="Kogle M.E."/>
            <person name="Barry K."/>
            <person name="Clum A."/>
            <person name="Na H."/>
            <person name="Ledsgaard L."/>
            <person name="Lin J."/>
            <person name="Lipzen A."/>
            <person name="Kuo A."/>
            <person name="Riley R."/>
            <person name="Mondo S."/>
            <person name="LaButti K."/>
            <person name="Haridas S."/>
            <person name="Pangalinan J."/>
            <person name="Salamov A.A."/>
            <person name="Simmons B.A."/>
            <person name="Magnuson J.K."/>
            <person name="Chen J."/>
            <person name="Drula E."/>
            <person name="Henrissat B."/>
            <person name="Wiebenga A."/>
            <person name="Lubbers R.J."/>
            <person name="Gomes A.C."/>
            <person name="Makela M.R."/>
            <person name="Stajich J."/>
            <person name="Grigoriev I.V."/>
            <person name="Mortensen U.H."/>
            <person name="De vries R.P."/>
            <person name="Baker S.E."/>
            <person name="Andersen M.R."/>
        </authorList>
    </citation>
    <scope>NUCLEOTIDE SEQUENCE [LARGE SCALE GENOMIC DNA]</scope>
    <source>
        <strain evidence="2 3">CBS 600.67</strain>
    </source>
</reference>
<dbReference type="EMBL" id="JBFXLS010000004">
    <property type="protein sequence ID" value="KAL2833316.1"/>
    <property type="molecule type" value="Genomic_DNA"/>
</dbReference>
<comment type="caution">
    <text evidence="2">The sequence shown here is derived from an EMBL/GenBank/DDBJ whole genome shotgun (WGS) entry which is preliminary data.</text>
</comment>
<dbReference type="Proteomes" id="UP001610335">
    <property type="component" value="Unassembled WGS sequence"/>
</dbReference>
<feature type="transmembrane region" description="Helical" evidence="1">
    <location>
        <begin position="144"/>
        <end position="168"/>
    </location>
</feature>
<feature type="transmembrane region" description="Helical" evidence="1">
    <location>
        <begin position="20"/>
        <end position="37"/>
    </location>
</feature>
<proteinExistence type="predicted"/>
<keyword evidence="1" id="KW-0472">Membrane</keyword>
<evidence type="ECO:0000313" key="3">
    <source>
        <dbReference type="Proteomes" id="UP001610335"/>
    </source>
</evidence>
<organism evidence="2 3">
    <name type="scientific">Aspergillus cavernicola</name>
    <dbReference type="NCBI Taxonomy" id="176166"/>
    <lineage>
        <taxon>Eukaryota</taxon>
        <taxon>Fungi</taxon>
        <taxon>Dikarya</taxon>
        <taxon>Ascomycota</taxon>
        <taxon>Pezizomycotina</taxon>
        <taxon>Eurotiomycetes</taxon>
        <taxon>Eurotiomycetidae</taxon>
        <taxon>Eurotiales</taxon>
        <taxon>Aspergillaceae</taxon>
        <taxon>Aspergillus</taxon>
        <taxon>Aspergillus subgen. Nidulantes</taxon>
    </lineage>
</organism>
<keyword evidence="1" id="KW-0812">Transmembrane</keyword>
<keyword evidence="1" id="KW-1133">Transmembrane helix</keyword>
<keyword evidence="3" id="KW-1185">Reference proteome</keyword>
<gene>
    <name evidence="2" type="ORF">BDW59DRAFT_156818</name>
</gene>
<protein>
    <submittedName>
        <fullName evidence="2">Uncharacterized protein</fullName>
    </submittedName>
</protein>
<sequence length="191" mass="21309">MSSQAEPIPAQGSESDNHQILWPTIFFWMVCFALNSTSQPTGRVLGLPYRHPSILRSSPIICAFDAINILTSWVTHVVSPIAKPASFRHSATRILLHRVVNKEGNPDIQAIKNIKAQSRVRWALFLLGTVPQFIKLFTSRGIPWSQAIGAIYLASWLLFEILVLSAMLDDNTVQSIKTLSRPGEEVYLQTA</sequence>
<evidence type="ECO:0000256" key="1">
    <source>
        <dbReference type="SAM" id="Phobius"/>
    </source>
</evidence>
<evidence type="ECO:0000313" key="2">
    <source>
        <dbReference type="EMBL" id="KAL2833316.1"/>
    </source>
</evidence>